<dbReference type="InterPro" id="IPR051068">
    <property type="entry name" value="MFS_Domain-Containing_Protein"/>
</dbReference>
<dbReference type="PANTHER" id="PTHR23510">
    <property type="entry name" value="INNER MEMBRANE TRANSPORT PROTEIN YAJR"/>
    <property type="match status" value="1"/>
</dbReference>
<dbReference type="InterPro" id="IPR011701">
    <property type="entry name" value="MFS"/>
</dbReference>
<evidence type="ECO:0000256" key="5">
    <source>
        <dbReference type="ARBA" id="ARBA00023136"/>
    </source>
</evidence>
<protein>
    <submittedName>
        <fullName evidence="9">Major facilitator superfamily domain-containing protein 8-like</fullName>
    </submittedName>
</protein>
<keyword evidence="8" id="KW-1185">Reference proteome</keyword>
<evidence type="ECO:0000256" key="6">
    <source>
        <dbReference type="SAM" id="Phobius"/>
    </source>
</evidence>
<evidence type="ECO:0000256" key="3">
    <source>
        <dbReference type="ARBA" id="ARBA00022692"/>
    </source>
</evidence>
<feature type="transmembrane region" description="Helical" evidence="6">
    <location>
        <begin position="69"/>
        <end position="89"/>
    </location>
</feature>
<dbReference type="RefSeq" id="XP_065653173.1">
    <property type="nucleotide sequence ID" value="XM_065797101.1"/>
</dbReference>
<evidence type="ECO:0000256" key="4">
    <source>
        <dbReference type="ARBA" id="ARBA00022989"/>
    </source>
</evidence>
<comment type="subcellular location">
    <subcellularLocation>
        <location evidence="1">Endomembrane system</location>
        <topology evidence="1">Multi-pass membrane protein</topology>
    </subcellularLocation>
</comment>
<organism evidence="8 9">
    <name type="scientific">Hydra vulgaris</name>
    <name type="common">Hydra</name>
    <name type="synonym">Hydra attenuata</name>
    <dbReference type="NCBI Taxonomy" id="6087"/>
    <lineage>
        <taxon>Eukaryota</taxon>
        <taxon>Metazoa</taxon>
        <taxon>Cnidaria</taxon>
        <taxon>Hydrozoa</taxon>
        <taxon>Hydroidolina</taxon>
        <taxon>Anthoathecata</taxon>
        <taxon>Aplanulata</taxon>
        <taxon>Hydridae</taxon>
        <taxon>Hydra</taxon>
    </lineage>
</organism>
<evidence type="ECO:0000256" key="1">
    <source>
        <dbReference type="ARBA" id="ARBA00004127"/>
    </source>
</evidence>
<feature type="transmembrane region" description="Helical" evidence="6">
    <location>
        <begin position="124"/>
        <end position="148"/>
    </location>
</feature>
<feature type="transmembrane region" description="Helical" evidence="6">
    <location>
        <begin position="379"/>
        <end position="401"/>
    </location>
</feature>
<dbReference type="CDD" id="cd17326">
    <property type="entry name" value="MFS_MFSD8"/>
    <property type="match status" value="1"/>
</dbReference>
<proteinExistence type="predicted"/>
<feature type="transmembrane region" description="Helical" evidence="6">
    <location>
        <begin position="442"/>
        <end position="463"/>
    </location>
</feature>
<feature type="transmembrane region" description="Helical" evidence="6">
    <location>
        <begin position="201"/>
        <end position="224"/>
    </location>
</feature>
<keyword evidence="4 6" id="KW-1133">Transmembrane helix</keyword>
<gene>
    <name evidence="9" type="primary">LOC136071796</name>
</gene>
<dbReference type="Gene3D" id="1.20.1250.20">
    <property type="entry name" value="MFS general substrate transporter like domains"/>
    <property type="match status" value="1"/>
</dbReference>
<dbReference type="InterPro" id="IPR036259">
    <property type="entry name" value="MFS_trans_sf"/>
</dbReference>
<dbReference type="PANTHER" id="PTHR23510:SF3">
    <property type="entry name" value="MAJOR FACILITATOR SUPERFAMILY DOMAIN-CONTAINING PROTEIN 8"/>
    <property type="match status" value="1"/>
</dbReference>
<evidence type="ECO:0000259" key="7">
    <source>
        <dbReference type="PROSITE" id="PS50850"/>
    </source>
</evidence>
<dbReference type="InterPro" id="IPR020846">
    <property type="entry name" value="MFS_dom"/>
</dbReference>
<reference evidence="9" key="1">
    <citation type="submission" date="2025-08" db="UniProtKB">
        <authorList>
            <consortium name="RefSeq"/>
        </authorList>
    </citation>
    <scope>IDENTIFICATION</scope>
</reference>
<dbReference type="Proteomes" id="UP001652625">
    <property type="component" value="Chromosome 05"/>
</dbReference>
<evidence type="ECO:0000313" key="8">
    <source>
        <dbReference type="Proteomes" id="UP001652625"/>
    </source>
</evidence>
<evidence type="ECO:0000313" key="9">
    <source>
        <dbReference type="RefSeq" id="XP_065653173.1"/>
    </source>
</evidence>
<feature type="transmembrane region" description="Helical" evidence="6">
    <location>
        <begin position="249"/>
        <end position="267"/>
    </location>
</feature>
<dbReference type="SUPFAM" id="SSF103473">
    <property type="entry name" value="MFS general substrate transporter"/>
    <property type="match status" value="1"/>
</dbReference>
<keyword evidence="5 6" id="KW-0472">Membrane</keyword>
<dbReference type="GeneID" id="136071796"/>
<name>A0ABM4BVE8_HYDVU</name>
<feature type="transmembrane region" description="Helical" evidence="6">
    <location>
        <begin position="160"/>
        <end position="181"/>
    </location>
</feature>
<feature type="transmembrane region" description="Helical" evidence="6">
    <location>
        <begin position="287"/>
        <end position="309"/>
    </location>
</feature>
<feature type="transmembrane region" description="Helical" evidence="6">
    <location>
        <begin position="413"/>
        <end position="436"/>
    </location>
</feature>
<feature type="transmembrane region" description="Helical" evidence="6">
    <location>
        <begin position="101"/>
        <end position="118"/>
    </location>
</feature>
<accession>A0ABM4BVE8</accession>
<feature type="transmembrane region" description="Helical" evidence="6">
    <location>
        <begin position="321"/>
        <end position="339"/>
    </location>
</feature>
<feature type="domain" description="Major facilitator superfamily (MFS) profile" evidence="7">
    <location>
        <begin position="32"/>
        <end position="472"/>
    </location>
</feature>
<keyword evidence="3 6" id="KW-0812">Transmembrane</keyword>
<keyword evidence="2" id="KW-0813">Transport</keyword>
<dbReference type="PROSITE" id="PS50850">
    <property type="entry name" value="MFS"/>
    <property type="match status" value="1"/>
</dbReference>
<feature type="transmembrane region" description="Helical" evidence="6">
    <location>
        <begin position="34"/>
        <end position="57"/>
    </location>
</feature>
<dbReference type="Pfam" id="PF07690">
    <property type="entry name" value="MFS_1"/>
    <property type="match status" value="1"/>
</dbReference>
<sequence length="478" mass="53838">MEDNSDKRVLVINRRESQQTLDIEFEIKKKKIIFTLYFIMFTGSVGFSILMSSMWPFMKEIDKSVSETFYGWVNAAFSFAQMLFSFMFGYWCDRRSSKEPLMVSFILMISGYIIYAYAQTKGGLWFVLVGRILVGCSAGNIAVTRTLGAHLTNHQERAKVLSYLTMSQATGFLIGPLFQAASNPVGSKVYNIPFIRLKLSMYTIPCLIMIVLGIVNIILVLVYIKKTSNESEAHEKANLISNFEPVDKYAVLACIGFWFVGMSIFSLNESILSPLLMNEYAWSREQTTLYGAIVLSCSGVQSIFLYIAAAPLCKRFTERKVMIFSYFLMFLGFVFYLPWGPGKLKITDINATTIDNGGGGCPSNYQWCHYTPQLPFPQLVTGIIFINTGYPLGIVMVNVLYSKIIGPFQQGRYMAWLTGIGSLARVAGPLYITAIYKHFGLRWSATSIIIIIFATIVTISLSWRRLVPYAPGRKIIAC</sequence>
<evidence type="ECO:0000256" key="2">
    <source>
        <dbReference type="ARBA" id="ARBA00022448"/>
    </source>
</evidence>